<dbReference type="AlphaFoldDB" id="A0A9Q3HU51"/>
<gene>
    <name evidence="2" type="ORF">O181_054165</name>
</gene>
<evidence type="ECO:0000313" key="3">
    <source>
        <dbReference type="Proteomes" id="UP000765509"/>
    </source>
</evidence>
<reference evidence="2" key="1">
    <citation type="submission" date="2021-03" db="EMBL/GenBank/DDBJ databases">
        <title>Draft genome sequence of rust myrtle Austropuccinia psidii MF-1, a brazilian biotype.</title>
        <authorList>
            <person name="Quecine M.C."/>
            <person name="Pachon D.M.R."/>
            <person name="Bonatelli M.L."/>
            <person name="Correr F.H."/>
            <person name="Franceschini L.M."/>
            <person name="Leite T.F."/>
            <person name="Margarido G.R.A."/>
            <person name="Almeida C.A."/>
            <person name="Ferrarezi J.A."/>
            <person name="Labate C.A."/>
        </authorList>
    </citation>
    <scope>NUCLEOTIDE SEQUENCE</scope>
    <source>
        <strain evidence="2">MF-1</strain>
    </source>
</reference>
<dbReference type="EMBL" id="AVOT02024017">
    <property type="protein sequence ID" value="MBW0514450.1"/>
    <property type="molecule type" value="Genomic_DNA"/>
</dbReference>
<accession>A0A9Q3HU51</accession>
<dbReference type="Proteomes" id="UP000765509">
    <property type="component" value="Unassembled WGS sequence"/>
</dbReference>
<protein>
    <submittedName>
        <fullName evidence="2">Uncharacterized protein</fullName>
    </submittedName>
</protein>
<name>A0A9Q3HU51_9BASI</name>
<feature type="region of interest" description="Disordered" evidence="1">
    <location>
        <begin position="33"/>
        <end position="64"/>
    </location>
</feature>
<evidence type="ECO:0000313" key="2">
    <source>
        <dbReference type="EMBL" id="MBW0514450.1"/>
    </source>
</evidence>
<comment type="caution">
    <text evidence="2">The sequence shown here is derived from an EMBL/GenBank/DDBJ whole genome shotgun (WGS) entry which is preliminary data.</text>
</comment>
<dbReference type="OrthoDB" id="2015333at2759"/>
<evidence type="ECO:0000256" key="1">
    <source>
        <dbReference type="SAM" id="MobiDB-lite"/>
    </source>
</evidence>
<proteinExistence type="predicted"/>
<organism evidence="2 3">
    <name type="scientific">Austropuccinia psidii MF-1</name>
    <dbReference type="NCBI Taxonomy" id="1389203"/>
    <lineage>
        <taxon>Eukaryota</taxon>
        <taxon>Fungi</taxon>
        <taxon>Dikarya</taxon>
        <taxon>Basidiomycota</taxon>
        <taxon>Pucciniomycotina</taxon>
        <taxon>Pucciniomycetes</taxon>
        <taxon>Pucciniales</taxon>
        <taxon>Sphaerophragmiaceae</taxon>
        <taxon>Austropuccinia</taxon>
    </lineage>
</organism>
<sequence length="173" mass="19505">MIQKNPELFQSRSHSNLTSNDDFVLVSNKNSSPASNFNHHHTSRVGSSSGINHGSGGLGSQRNSLRPESISVSLNLSKFDLSLHDTLKEIDYLQDFNEDHQDENNQIFPSINLDLATHQFTYIPPNPIKTHASLTEQCLYFDLKSMKNLAEDEEVSLKILSQNHLELLVQCAW</sequence>
<keyword evidence="3" id="KW-1185">Reference proteome</keyword>